<comment type="caution">
    <text evidence="1">The sequence shown here is derived from an EMBL/GenBank/DDBJ whole genome shotgun (WGS) entry which is preliminary data.</text>
</comment>
<dbReference type="AlphaFoldDB" id="A0AAW3WLF2"/>
<proteinExistence type="predicted"/>
<organism evidence="1 2">
    <name type="scientific">Serratia fonticola</name>
    <dbReference type="NCBI Taxonomy" id="47917"/>
    <lineage>
        <taxon>Bacteria</taxon>
        <taxon>Pseudomonadati</taxon>
        <taxon>Pseudomonadota</taxon>
        <taxon>Gammaproteobacteria</taxon>
        <taxon>Enterobacterales</taxon>
        <taxon>Yersiniaceae</taxon>
        <taxon>Serratia</taxon>
    </lineage>
</organism>
<dbReference type="Pfam" id="PF22756">
    <property type="entry name" value="E217_gp29"/>
    <property type="match status" value="1"/>
</dbReference>
<gene>
    <name evidence="1" type="ORF">H8J20_04415</name>
</gene>
<evidence type="ECO:0000313" key="1">
    <source>
        <dbReference type="EMBL" id="MBC3211376.1"/>
    </source>
</evidence>
<dbReference type="EMBL" id="JACNYO010000003">
    <property type="protein sequence ID" value="MBC3211376.1"/>
    <property type="molecule type" value="Genomic_DNA"/>
</dbReference>
<reference evidence="1" key="1">
    <citation type="submission" date="2020-08" db="EMBL/GenBank/DDBJ databases">
        <title>Food and environmental bacterial isolates.</title>
        <authorList>
            <person name="Richter L."/>
            <person name="Du Plessis E.M."/>
            <person name="Duvenage S."/>
            <person name="Allam M."/>
            <person name="Korsten L."/>
        </authorList>
    </citation>
    <scope>NUCLEOTIDE SEQUENCE</scope>
    <source>
        <strain evidence="1">UPMP2127</strain>
    </source>
</reference>
<name>A0AAW3WLF2_SERFO</name>
<dbReference type="RefSeq" id="WP_179252070.1">
    <property type="nucleotide sequence ID" value="NZ_JACBIV010000004.1"/>
</dbReference>
<protein>
    <submittedName>
        <fullName evidence="1">Uncharacterized protein</fullName>
    </submittedName>
</protein>
<evidence type="ECO:0000313" key="2">
    <source>
        <dbReference type="Proteomes" id="UP000659084"/>
    </source>
</evidence>
<dbReference type="Proteomes" id="UP000659084">
    <property type="component" value="Unassembled WGS sequence"/>
</dbReference>
<dbReference type="InterPro" id="IPR054447">
    <property type="entry name" value="Gp29-like"/>
</dbReference>
<sequence>MKDNELITLIRAELLVGLERQGHAGVKVWQSHQPTQQGMSTDPVIYLHKIFDVRCGSPGHREEYDEPAQVMRRTTTEVMINTYQVSGAQVYDYTDPDAVTPADMVKAAARVMQSPEFQQALVKRGANVMRVSTVKGVDVAGDTPGYEQRPLFEIDVNHTDVYITEIPTIESFVFRVGRV</sequence>
<accession>A0AAW3WLF2</accession>